<proteinExistence type="predicted"/>
<feature type="compositionally biased region" description="Basic and acidic residues" evidence="1">
    <location>
        <begin position="9"/>
        <end position="18"/>
    </location>
</feature>
<dbReference type="EMBL" id="JAKOGI010003262">
    <property type="protein sequence ID" value="KAJ8420642.1"/>
    <property type="molecule type" value="Genomic_DNA"/>
</dbReference>
<sequence length="215" mass="24635">MEGLRRPTTAKELKREPTTDESFACTHPRKKNQSFVDEKSKEAYEKYKKRLSEIQASTQGEETQMNIWKEVVGLTKKGKIYRFRMEGSCASTTGLPAGTKISIELLEKEKQSKKKLKKMLNWVEKQLDHTTKQLDQTTKQLYETTELIKSLMQQMNFTIPISTNVGVGNGGNGSNSGFHGGNDEDQDQDQEEEEEDNDDDNHEHQENEDADENDR</sequence>
<feature type="compositionally biased region" description="Gly residues" evidence="1">
    <location>
        <begin position="167"/>
        <end position="180"/>
    </location>
</feature>
<comment type="caution">
    <text evidence="2">The sequence shown here is derived from an EMBL/GenBank/DDBJ whole genome shotgun (WGS) entry which is preliminary data.</text>
</comment>
<feature type="region of interest" description="Disordered" evidence="1">
    <location>
        <begin position="165"/>
        <end position="215"/>
    </location>
</feature>
<dbReference type="Pfam" id="PF03004">
    <property type="entry name" value="Transposase_24"/>
    <property type="match status" value="1"/>
</dbReference>
<reference evidence="2" key="1">
    <citation type="submission" date="2022-04" db="EMBL/GenBank/DDBJ databases">
        <title>Carnegiea gigantea Genome sequencing and assembly v2.</title>
        <authorList>
            <person name="Copetti D."/>
            <person name="Sanderson M.J."/>
            <person name="Burquez A."/>
            <person name="Wojciechowski M.F."/>
        </authorList>
    </citation>
    <scope>NUCLEOTIDE SEQUENCE</scope>
    <source>
        <strain evidence="2">SGP5-SGP5p</strain>
        <tissue evidence="2">Aerial part</tissue>
    </source>
</reference>
<name>A0A9Q1GJY1_9CARY</name>
<dbReference type="InterPro" id="IPR004252">
    <property type="entry name" value="Probable_transposase_24"/>
</dbReference>
<evidence type="ECO:0000313" key="2">
    <source>
        <dbReference type="EMBL" id="KAJ8420642.1"/>
    </source>
</evidence>
<feature type="compositionally biased region" description="Acidic residues" evidence="1">
    <location>
        <begin position="183"/>
        <end position="200"/>
    </location>
</feature>
<dbReference type="Proteomes" id="UP001153076">
    <property type="component" value="Unassembled WGS sequence"/>
</dbReference>
<evidence type="ECO:0000256" key="1">
    <source>
        <dbReference type="SAM" id="MobiDB-lite"/>
    </source>
</evidence>
<evidence type="ECO:0000313" key="3">
    <source>
        <dbReference type="Proteomes" id="UP001153076"/>
    </source>
</evidence>
<keyword evidence="3" id="KW-1185">Reference proteome</keyword>
<feature type="region of interest" description="Disordered" evidence="1">
    <location>
        <begin position="1"/>
        <end position="37"/>
    </location>
</feature>
<dbReference type="AlphaFoldDB" id="A0A9Q1GJY1"/>
<organism evidence="2 3">
    <name type="scientific">Carnegiea gigantea</name>
    <dbReference type="NCBI Taxonomy" id="171969"/>
    <lineage>
        <taxon>Eukaryota</taxon>
        <taxon>Viridiplantae</taxon>
        <taxon>Streptophyta</taxon>
        <taxon>Embryophyta</taxon>
        <taxon>Tracheophyta</taxon>
        <taxon>Spermatophyta</taxon>
        <taxon>Magnoliopsida</taxon>
        <taxon>eudicotyledons</taxon>
        <taxon>Gunneridae</taxon>
        <taxon>Pentapetalae</taxon>
        <taxon>Caryophyllales</taxon>
        <taxon>Cactineae</taxon>
        <taxon>Cactaceae</taxon>
        <taxon>Cactoideae</taxon>
        <taxon>Echinocereeae</taxon>
        <taxon>Carnegiea</taxon>
    </lineage>
</organism>
<gene>
    <name evidence="2" type="ORF">Cgig2_014124</name>
</gene>
<protein>
    <submittedName>
        <fullName evidence="2">Uncharacterized protein</fullName>
    </submittedName>
</protein>
<accession>A0A9Q1GJY1</accession>